<sequence length="58" mass="6991">MTTAQVLESWGQPDSKYKSENYQAWDYENYNSSTGYYHSYTLYFLNGKLDHWSEYESN</sequence>
<comment type="caution">
    <text evidence="1">The sequence shown here is derived from an EMBL/GenBank/DDBJ whole genome shotgun (WGS) entry which is preliminary data.</text>
</comment>
<reference evidence="1" key="1">
    <citation type="submission" date="2021-01" db="EMBL/GenBank/DDBJ databases">
        <title>Genomic Encyclopedia of Type Strains, Phase IV (KMG-IV): sequencing the most valuable type-strain genomes for metagenomic binning, comparative biology and taxonomic classification.</title>
        <authorList>
            <person name="Goeker M."/>
        </authorList>
    </citation>
    <scope>NUCLEOTIDE SEQUENCE</scope>
    <source>
        <strain evidence="1">DSM 23230</strain>
    </source>
</reference>
<proteinExistence type="predicted"/>
<dbReference type="AlphaFoldDB" id="A0A939BN18"/>
<accession>A0A939BN18</accession>
<dbReference type="Proteomes" id="UP000774000">
    <property type="component" value="Unassembled WGS sequence"/>
</dbReference>
<evidence type="ECO:0000313" key="2">
    <source>
        <dbReference type="Proteomes" id="UP000774000"/>
    </source>
</evidence>
<gene>
    <name evidence="1" type="ORF">JOC47_002859</name>
</gene>
<dbReference type="RefSeq" id="WP_204702946.1">
    <property type="nucleotide sequence ID" value="NZ_JAFBDQ010000021.1"/>
</dbReference>
<keyword evidence="2" id="KW-1185">Reference proteome</keyword>
<name>A0A939BN18_9FIRM</name>
<organism evidence="1 2">
    <name type="scientific">Halanaerobacter jeridensis</name>
    <dbReference type="NCBI Taxonomy" id="706427"/>
    <lineage>
        <taxon>Bacteria</taxon>
        <taxon>Bacillati</taxon>
        <taxon>Bacillota</taxon>
        <taxon>Clostridia</taxon>
        <taxon>Halanaerobiales</taxon>
        <taxon>Halobacteroidaceae</taxon>
        <taxon>Halanaerobacter</taxon>
    </lineage>
</organism>
<dbReference type="EMBL" id="JAFBDQ010000021">
    <property type="protein sequence ID" value="MBM7557990.1"/>
    <property type="molecule type" value="Genomic_DNA"/>
</dbReference>
<evidence type="ECO:0000313" key="1">
    <source>
        <dbReference type="EMBL" id="MBM7557990.1"/>
    </source>
</evidence>
<protein>
    <submittedName>
        <fullName evidence="1">Lysozyme family protein</fullName>
    </submittedName>
</protein>